<evidence type="ECO:0000256" key="2">
    <source>
        <dbReference type="ARBA" id="ARBA00005773"/>
    </source>
</evidence>
<dbReference type="Pfam" id="PF01770">
    <property type="entry name" value="Folate_carrier"/>
    <property type="match status" value="1"/>
</dbReference>
<keyword evidence="9" id="KW-0732">Signal</keyword>
<dbReference type="GO" id="GO:0005542">
    <property type="term" value="F:folic acid binding"/>
    <property type="evidence" value="ECO:0007669"/>
    <property type="project" value="UniProtKB-KW"/>
</dbReference>
<dbReference type="STRING" id="77166.U4UKF2"/>
<dbReference type="GO" id="GO:0005886">
    <property type="term" value="C:plasma membrane"/>
    <property type="evidence" value="ECO:0007669"/>
    <property type="project" value="TreeGrafter"/>
</dbReference>
<protein>
    <recommendedName>
        <fullName evidence="12">Major facilitator superfamily (MFS) profile domain-containing protein</fullName>
    </recommendedName>
</protein>
<keyword evidence="5 8" id="KW-1133">Transmembrane helix</keyword>
<keyword evidence="3 8" id="KW-0812">Transmembrane</keyword>
<dbReference type="GO" id="GO:0090482">
    <property type="term" value="F:vitamin transmembrane transporter activity"/>
    <property type="evidence" value="ECO:0007669"/>
    <property type="project" value="InterPro"/>
</dbReference>
<dbReference type="AlphaFoldDB" id="U4UKF2"/>
<evidence type="ECO:0000256" key="8">
    <source>
        <dbReference type="SAM" id="Phobius"/>
    </source>
</evidence>
<dbReference type="FunFam" id="1.20.1250.20:FF:000298">
    <property type="entry name" value="Thiamine transporter"/>
    <property type="match status" value="1"/>
</dbReference>
<evidence type="ECO:0000256" key="5">
    <source>
        <dbReference type="ARBA" id="ARBA00022989"/>
    </source>
</evidence>
<name>U4UKF2_DENPD</name>
<feature type="transmembrane region" description="Helical" evidence="8">
    <location>
        <begin position="73"/>
        <end position="92"/>
    </location>
</feature>
<dbReference type="PIRSF" id="PIRSF028739">
    <property type="entry name" value="Folate_carrier"/>
    <property type="match status" value="1"/>
</dbReference>
<feature type="non-terminal residue" evidence="10">
    <location>
        <position position="390"/>
    </location>
</feature>
<feature type="transmembrane region" description="Helical" evidence="8">
    <location>
        <begin position="228"/>
        <end position="246"/>
    </location>
</feature>
<proteinExistence type="inferred from homology"/>
<evidence type="ECO:0000313" key="10">
    <source>
        <dbReference type="EMBL" id="ERL94559.1"/>
    </source>
</evidence>
<accession>U4UKF2</accession>
<evidence type="ECO:0000256" key="6">
    <source>
        <dbReference type="ARBA" id="ARBA00023136"/>
    </source>
</evidence>
<keyword evidence="4" id="KW-0290">Folate-binding</keyword>
<dbReference type="SUPFAM" id="SSF103473">
    <property type="entry name" value="MFS general substrate transporter"/>
    <property type="match status" value="1"/>
</dbReference>
<dbReference type="Gene3D" id="1.20.1250.20">
    <property type="entry name" value="MFS general substrate transporter like domains"/>
    <property type="match status" value="1"/>
</dbReference>
<feature type="transmembrane region" description="Helical" evidence="8">
    <location>
        <begin position="166"/>
        <end position="185"/>
    </location>
</feature>
<feature type="transmembrane region" description="Helical" evidence="8">
    <location>
        <begin position="350"/>
        <end position="381"/>
    </location>
</feature>
<evidence type="ECO:0000256" key="7">
    <source>
        <dbReference type="ARBA" id="ARBA00023180"/>
    </source>
</evidence>
<evidence type="ECO:0000256" key="3">
    <source>
        <dbReference type="ARBA" id="ARBA00022692"/>
    </source>
</evidence>
<evidence type="ECO:0000313" key="11">
    <source>
        <dbReference type="Proteomes" id="UP000030742"/>
    </source>
</evidence>
<feature type="transmembrane region" description="Helical" evidence="8">
    <location>
        <begin position="46"/>
        <end position="66"/>
    </location>
</feature>
<dbReference type="PANTHER" id="PTHR10686:SF18">
    <property type="entry name" value="IP11787P-RELATED"/>
    <property type="match status" value="1"/>
</dbReference>
<organism evidence="10 11">
    <name type="scientific">Dendroctonus ponderosae</name>
    <name type="common">Mountain pine beetle</name>
    <dbReference type="NCBI Taxonomy" id="77166"/>
    <lineage>
        <taxon>Eukaryota</taxon>
        <taxon>Metazoa</taxon>
        <taxon>Ecdysozoa</taxon>
        <taxon>Arthropoda</taxon>
        <taxon>Hexapoda</taxon>
        <taxon>Insecta</taxon>
        <taxon>Pterygota</taxon>
        <taxon>Neoptera</taxon>
        <taxon>Endopterygota</taxon>
        <taxon>Coleoptera</taxon>
        <taxon>Polyphaga</taxon>
        <taxon>Cucujiformia</taxon>
        <taxon>Curculionidae</taxon>
        <taxon>Scolytinae</taxon>
        <taxon>Dendroctonus</taxon>
    </lineage>
</organism>
<feature type="transmembrane region" description="Helical" evidence="8">
    <location>
        <begin position="294"/>
        <end position="311"/>
    </location>
</feature>
<evidence type="ECO:0008006" key="12">
    <source>
        <dbReference type="Google" id="ProtNLM"/>
    </source>
</evidence>
<comment type="similarity">
    <text evidence="2">Belongs to the reduced folate carrier (RFC) transporter (TC 2.A.48) family.</text>
</comment>
<feature type="chain" id="PRO_5004656276" description="Major facilitator superfamily (MFS) profile domain-containing protein" evidence="9">
    <location>
        <begin position="20"/>
        <end position="390"/>
    </location>
</feature>
<comment type="subcellular location">
    <subcellularLocation>
        <location evidence="1">Membrane</location>
    </subcellularLocation>
</comment>
<dbReference type="OrthoDB" id="18814at2759"/>
<dbReference type="InterPro" id="IPR036259">
    <property type="entry name" value="MFS_trans_sf"/>
</dbReference>
<keyword evidence="7" id="KW-0325">Glycoprotein</keyword>
<sequence>MQNWLIVSLLLSIFGFLKEIRPSEPFIYEFLIGEWRNITEEQVNQQVYPAGTYSYLGLLTIVFLITDLARYKPLIVFLGISGVIVWSMLLWTTSLAELLILEVFYGAFMACEVAYYTYIYAKVDKDYYQQVTSHTRAALLAGRSISGILGQVLISLEIMDYRQLNYISLGALIAATLWSLLLPSVNKSIYFHQEKTLNSSNKMNMKLAFQTMWQHFKQGYANVYTLKWSIWFSLSTCGFIQVQVYMQPLWTAIVNDPSQPIYNGAVEAALTIIGFLGALAAGVLKVNWQKRGEIILASCSLIQGAIMLICARAEYVIISYVFYVLFGALYHFVITIASSEIAKHIEADSYGLIFGINTFGALAFQAILTMVVVTSGIGFGLPARSQFVVY</sequence>
<dbReference type="PANTHER" id="PTHR10686">
    <property type="entry name" value="FOLATE TRANSPORTER"/>
    <property type="match status" value="1"/>
</dbReference>
<evidence type="ECO:0000256" key="1">
    <source>
        <dbReference type="ARBA" id="ARBA00004370"/>
    </source>
</evidence>
<dbReference type="Proteomes" id="UP000030742">
    <property type="component" value="Unassembled WGS sequence"/>
</dbReference>
<evidence type="ECO:0000256" key="4">
    <source>
        <dbReference type="ARBA" id="ARBA00022954"/>
    </source>
</evidence>
<gene>
    <name evidence="10" type="ORF">D910_11836</name>
</gene>
<feature type="transmembrane region" description="Helical" evidence="8">
    <location>
        <begin position="261"/>
        <end position="282"/>
    </location>
</feature>
<evidence type="ECO:0000256" key="9">
    <source>
        <dbReference type="SAM" id="SignalP"/>
    </source>
</evidence>
<dbReference type="EMBL" id="KB632391">
    <property type="protein sequence ID" value="ERL94559.1"/>
    <property type="molecule type" value="Genomic_DNA"/>
</dbReference>
<reference evidence="10 11" key="1">
    <citation type="journal article" date="2013" name="Genome Biol.">
        <title>Draft genome of the mountain pine beetle, Dendroctonus ponderosae Hopkins, a major forest pest.</title>
        <authorList>
            <person name="Keeling C.I."/>
            <person name="Yuen M.M."/>
            <person name="Liao N.Y."/>
            <person name="Docking T.R."/>
            <person name="Chan S.K."/>
            <person name="Taylor G.A."/>
            <person name="Palmquist D.L."/>
            <person name="Jackman S.D."/>
            <person name="Nguyen A."/>
            <person name="Li M."/>
            <person name="Henderson H."/>
            <person name="Janes J.K."/>
            <person name="Zhao Y."/>
            <person name="Pandoh P."/>
            <person name="Moore R."/>
            <person name="Sperling F.A."/>
            <person name="Huber D.P."/>
            <person name="Birol I."/>
            <person name="Jones S.J."/>
            <person name="Bohlmann J."/>
        </authorList>
    </citation>
    <scope>NUCLEOTIDE SEQUENCE</scope>
</reference>
<dbReference type="NCBIfam" id="TIGR00806">
    <property type="entry name" value="rfc"/>
    <property type="match status" value="1"/>
</dbReference>
<dbReference type="InterPro" id="IPR002666">
    <property type="entry name" value="Folate_carrier"/>
</dbReference>
<feature type="signal peptide" evidence="9">
    <location>
        <begin position="1"/>
        <end position="19"/>
    </location>
</feature>
<feature type="transmembrane region" description="Helical" evidence="8">
    <location>
        <begin position="98"/>
        <end position="116"/>
    </location>
</feature>
<keyword evidence="6 8" id="KW-0472">Membrane</keyword>
<feature type="transmembrane region" description="Helical" evidence="8">
    <location>
        <begin position="317"/>
        <end position="338"/>
    </location>
</feature>